<accession>A0ABX7SXR0</accession>
<reference evidence="1 2" key="1">
    <citation type="submission" date="2021-03" db="EMBL/GenBank/DDBJ databases">
        <title>Complete genome of Polaribacter_sp.G4M1.</title>
        <authorList>
            <person name="Jeong S.W."/>
            <person name="Bae J.W."/>
        </authorList>
    </citation>
    <scope>NUCLEOTIDE SEQUENCE [LARGE SCALE GENOMIC DNA]</scope>
    <source>
        <strain evidence="1 2">G4M1</strain>
    </source>
</reference>
<evidence type="ECO:0000313" key="1">
    <source>
        <dbReference type="EMBL" id="QTD39039.1"/>
    </source>
</evidence>
<organism evidence="1 2">
    <name type="scientific">Polaribacter batillariae</name>
    <dbReference type="NCBI Taxonomy" id="2808900"/>
    <lineage>
        <taxon>Bacteria</taxon>
        <taxon>Pseudomonadati</taxon>
        <taxon>Bacteroidota</taxon>
        <taxon>Flavobacteriia</taxon>
        <taxon>Flavobacteriales</taxon>
        <taxon>Flavobacteriaceae</taxon>
    </lineage>
</organism>
<dbReference type="Proteomes" id="UP000663935">
    <property type="component" value="Chromosome"/>
</dbReference>
<keyword evidence="2" id="KW-1185">Reference proteome</keyword>
<sequence>MKSYYGFGYELKNNKITKEKKLNLTDLDLDKIVDTTVTYVASYKYNKKNQLIAKDYDFTWIMSGYVDHGLNKQYEKESYGGVPYETYTYNEQNLLIEIANYDAEDPTERNIIFKENYFYNTKGKLTKTIRIRGLKFFSSYKGAFASEFFYNEKEELVKLVKYKRDKLKDVDVTYRMEYSGHDRYDNWLECLLYVNDGTKPIKKYSREITYYPEEEKETKKEKE</sequence>
<evidence type="ECO:0008006" key="3">
    <source>
        <dbReference type="Google" id="ProtNLM"/>
    </source>
</evidence>
<dbReference type="EMBL" id="CP071795">
    <property type="protein sequence ID" value="QTD39039.1"/>
    <property type="molecule type" value="Genomic_DNA"/>
</dbReference>
<gene>
    <name evidence="1" type="ORF">JL193_07260</name>
</gene>
<evidence type="ECO:0000313" key="2">
    <source>
        <dbReference type="Proteomes" id="UP000663935"/>
    </source>
</evidence>
<name>A0ABX7SXR0_9FLAO</name>
<dbReference type="RefSeq" id="WP_207973149.1">
    <property type="nucleotide sequence ID" value="NZ_CP071795.1"/>
</dbReference>
<protein>
    <recommendedName>
        <fullName evidence="3">YD repeat-containing protein</fullName>
    </recommendedName>
</protein>
<proteinExistence type="predicted"/>